<feature type="region of interest" description="Disordered" evidence="1">
    <location>
        <begin position="27"/>
        <end position="46"/>
    </location>
</feature>
<dbReference type="RefSeq" id="WP_132125599.1">
    <property type="nucleotide sequence ID" value="NZ_SLWS01000017.1"/>
</dbReference>
<reference evidence="3 4" key="1">
    <citation type="submission" date="2019-03" db="EMBL/GenBank/DDBJ databases">
        <title>Genomic Encyclopedia of Type Strains, Phase IV (KMG-IV): sequencing the most valuable type-strain genomes for metagenomic binning, comparative biology and taxonomic classification.</title>
        <authorList>
            <person name="Goeker M."/>
        </authorList>
    </citation>
    <scope>NUCLEOTIDE SEQUENCE [LARGE SCALE GENOMIC DNA]</scope>
    <source>
        <strain evidence="3 4">DSM 45934</strain>
    </source>
</reference>
<evidence type="ECO:0000313" key="3">
    <source>
        <dbReference type="EMBL" id="TCO47294.1"/>
    </source>
</evidence>
<dbReference type="EMBL" id="SLWS01000017">
    <property type="protein sequence ID" value="TCO47294.1"/>
    <property type="molecule type" value="Genomic_DNA"/>
</dbReference>
<dbReference type="Proteomes" id="UP000295680">
    <property type="component" value="Unassembled WGS sequence"/>
</dbReference>
<comment type="caution">
    <text evidence="3">The sequence shown here is derived from an EMBL/GenBank/DDBJ whole genome shotgun (WGS) entry which is preliminary data.</text>
</comment>
<evidence type="ECO:0000256" key="2">
    <source>
        <dbReference type="SAM" id="SignalP"/>
    </source>
</evidence>
<organism evidence="3 4">
    <name type="scientific">Actinocrispum wychmicini</name>
    <dbReference type="NCBI Taxonomy" id="1213861"/>
    <lineage>
        <taxon>Bacteria</taxon>
        <taxon>Bacillati</taxon>
        <taxon>Actinomycetota</taxon>
        <taxon>Actinomycetes</taxon>
        <taxon>Pseudonocardiales</taxon>
        <taxon>Pseudonocardiaceae</taxon>
        <taxon>Actinocrispum</taxon>
    </lineage>
</organism>
<keyword evidence="4" id="KW-1185">Reference proteome</keyword>
<keyword evidence="2" id="KW-0732">Signal</keyword>
<feature type="signal peptide" evidence="2">
    <location>
        <begin position="1"/>
        <end position="17"/>
    </location>
</feature>
<evidence type="ECO:0000313" key="4">
    <source>
        <dbReference type="Proteomes" id="UP000295680"/>
    </source>
</evidence>
<name>A0A4R2IQ67_9PSEU</name>
<dbReference type="AlphaFoldDB" id="A0A4R2IQ67"/>
<dbReference type="OrthoDB" id="3693007at2"/>
<accession>A0A4R2IQ67</accession>
<protein>
    <submittedName>
        <fullName evidence="3">Uncharacterized protein</fullName>
    </submittedName>
</protein>
<evidence type="ECO:0000256" key="1">
    <source>
        <dbReference type="SAM" id="MobiDB-lite"/>
    </source>
</evidence>
<sequence length="191" mass="20156">MSRVGAVVMLGCAVLLAACGNYGDTSRDGPPRTAVHGSTSPSRPQVESRAFGEYVGFGPNCQSRNDPACNIRLTVIKLTDCAPGASFDRPPPPGTHRKVVWMDVATGPDFSNPIQVQESVTGFTAVDARGVTSGSIRGDYDGPCLPTHQRLGVPTVAWQPNKKYSGGVEVFLPDGTVKIVNGSNSVEWTLP</sequence>
<dbReference type="PROSITE" id="PS51257">
    <property type="entry name" value="PROKAR_LIPOPROTEIN"/>
    <property type="match status" value="1"/>
</dbReference>
<proteinExistence type="predicted"/>
<gene>
    <name evidence="3" type="ORF">EV192_11734</name>
</gene>
<feature type="chain" id="PRO_5038818783" evidence="2">
    <location>
        <begin position="18"/>
        <end position="191"/>
    </location>
</feature>
<feature type="compositionally biased region" description="Polar residues" evidence="1">
    <location>
        <begin position="36"/>
        <end position="45"/>
    </location>
</feature>